<dbReference type="Proteomes" id="UP001523369">
    <property type="component" value="Unassembled WGS sequence"/>
</dbReference>
<gene>
    <name evidence="2" type="ORF">M1L60_05110</name>
</gene>
<reference evidence="2 3" key="1">
    <citation type="submission" date="2022-06" db="EMBL/GenBank/DDBJ databases">
        <title>New Species of the Genus Actinoplanes, ActinopZanes ferrugineus.</title>
        <authorList>
            <person name="Ding P."/>
        </authorList>
    </citation>
    <scope>NUCLEOTIDE SEQUENCE [LARGE SCALE GENOMIC DNA]</scope>
    <source>
        <strain evidence="2 3">TRM88003</strain>
    </source>
</reference>
<organism evidence="2 3">
    <name type="scientific">Paractinoplanes aksuensis</name>
    <dbReference type="NCBI Taxonomy" id="2939490"/>
    <lineage>
        <taxon>Bacteria</taxon>
        <taxon>Bacillati</taxon>
        <taxon>Actinomycetota</taxon>
        <taxon>Actinomycetes</taxon>
        <taxon>Micromonosporales</taxon>
        <taxon>Micromonosporaceae</taxon>
        <taxon>Paractinoplanes</taxon>
    </lineage>
</organism>
<dbReference type="EMBL" id="JAMYJR010000003">
    <property type="protein sequence ID" value="MCO8269970.1"/>
    <property type="molecule type" value="Genomic_DNA"/>
</dbReference>
<sequence length="648" mass="67493">MRVALAAMVAAVLLAVGGVVVWSLRSPVTAVQVSALRGGTVTTDEGVAVRFAPGALSQDTEVRVVPRPSVAAPHGLSWLTEPVDIELGGARLLTSATLRLPLREAATDDLITVVSRGEDGVWSGQGGLVDPTARTITTIVGHLSIVSAGHTRVTAPDFSSGSGAEDAPDPECGTTRSDRWTARAEGEAVKTCVAAGAVDRPALLRVTGNRAYGQFAELGAYPPITVAQPGDTGLADEVWRGVAAADRDHTFLPGQGALDLTLPGNYRTIEFVTRTGPDVAVAEYVVEVMSRAFVPAEVTVQAVRCVLDRPAADPARGDRVLLCVTAALAAERILPENVAGTDEKLAKQDRDGMAQAVLTAIRELPAGVAGRPDDGAGAGWRVTAERSPVIPRKALNEPGGSIPASVVATQEKLYAAALRDALPGALPPPGLVWSNTTLTGRAVTEAVAALVTTPPLRWPCDETARDGYVYGLADPDLLTYPARLSDLGLPPEDVGIVRQTAAGGQNYRLCVALDGTWTALTHDQPAGGFPADEAERIGAMGPGVCRPGLGGAFVPADSTCRTSVRADLDGDGRTDTVLIYERAGTWTARAVLTAGQVFDLTLPYRRDEKPVPVRALDLDGRPGAEVELRSGSTSRLLRFDAGGLALSD</sequence>
<evidence type="ECO:0000313" key="3">
    <source>
        <dbReference type="Proteomes" id="UP001523369"/>
    </source>
</evidence>
<proteinExistence type="predicted"/>
<dbReference type="RefSeq" id="WP_253236107.1">
    <property type="nucleotide sequence ID" value="NZ_JAMYJR010000003.1"/>
</dbReference>
<name>A0ABT1DGP1_9ACTN</name>
<keyword evidence="3" id="KW-1185">Reference proteome</keyword>
<evidence type="ECO:0000256" key="1">
    <source>
        <dbReference type="SAM" id="MobiDB-lite"/>
    </source>
</evidence>
<evidence type="ECO:0000313" key="2">
    <source>
        <dbReference type="EMBL" id="MCO8269970.1"/>
    </source>
</evidence>
<comment type="caution">
    <text evidence="2">The sequence shown here is derived from an EMBL/GenBank/DDBJ whole genome shotgun (WGS) entry which is preliminary data.</text>
</comment>
<feature type="region of interest" description="Disordered" evidence="1">
    <location>
        <begin position="156"/>
        <end position="176"/>
    </location>
</feature>
<accession>A0ABT1DGP1</accession>
<protein>
    <submittedName>
        <fullName evidence="2">Uncharacterized protein</fullName>
    </submittedName>
</protein>